<sequence length="442" mass="50168">MCYPTHFGGNRRVEEHTIAQQLLEPNSVLKALHNVINTIPIKFSSHHGIFGHIHLAEYGQTYGGITDANNSTYMKKEMKIVEFSMKEQMSICRIVASVMIIGNINDNVFRENKHHVDASHVIASATEYHLLNGGTRDTKKQRTTIKIRWEPLVIGQFKLNTNGAAGTKPGEGGIGGVIRDHNGNWVNGFWNKCSHVNVQQVDLLGILFGLRLAMARNLKPLVLNTDSTNAISMIEQGSTSRGGSHDPWWKSWSLPSGLDFHHLTSSPHMPTSTIRQSLHKPSSGSWEEATFWGSYCLISRSSPRLVVPTKRRHSGRGRQSASDRFFRFVNRWIVLKFELGVLSIWFLQFNGGDRIWSFRITPAYFGPNKWYQSHGSMMELGYKWVFILAGVVLVATFMTVMKIFVGEIISERFSVSRRRFDRGDYGEEMQDSKDYVKKVDSF</sequence>
<keyword evidence="1" id="KW-0472">Membrane</keyword>
<dbReference type="PANTHER" id="PTHR47723">
    <property type="entry name" value="OS05G0353850 PROTEIN"/>
    <property type="match status" value="1"/>
</dbReference>
<dbReference type="InterPro" id="IPR036397">
    <property type="entry name" value="RNaseH_sf"/>
</dbReference>
<dbReference type="Gene3D" id="3.30.420.10">
    <property type="entry name" value="Ribonuclease H-like superfamily/Ribonuclease H"/>
    <property type="match status" value="1"/>
</dbReference>
<feature type="domain" description="RNase H type-1" evidence="2">
    <location>
        <begin position="160"/>
        <end position="243"/>
    </location>
</feature>
<dbReference type="CDD" id="cd06222">
    <property type="entry name" value="RNase_H_like"/>
    <property type="match status" value="1"/>
</dbReference>
<dbReference type="AlphaFoldDB" id="A0AAF0PUV0"/>
<gene>
    <name evidence="3" type="ORF">MTR67_001744</name>
</gene>
<name>A0AAF0PUV0_SOLVR</name>
<keyword evidence="1" id="KW-1133">Transmembrane helix</keyword>
<dbReference type="GO" id="GO:0003676">
    <property type="term" value="F:nucleic acid binding"/>
    <property type="evidence" value="ECO:0007669"/>
    <property type="project" value="InterPro"/>
</dbReference>
<dbReference type="InterPro" id="IPR012337">
    <property type="entry name" value="RNaseH-like_sf"/>
</dbReference>
<reference evidence="3" key="1">
    <citation type="submission" date="2023-08" db="EMBL/GenBank/DDBJ databases">
        <title>A de novo genome assembly of Solanum verrucosum Schlechtendal, a Mexican diploid species geographically isolated from the other diploid A-genome species in potato relatives.</title>
        <authorList>
            <person name="Hosaka K."/>
        </authorList>
    </citation>
    <scope>NUCLEOTIDE SEQUENCE</scope>
    <source>
        <tissue evidence="3">Young leaves</tissue>
    </source>
</reference>
<dbReference type="SUPFAM" id="SSF53098">
    <property type="entry name" value="Ribonuclease H-like"/>
    <property type="match status" value="1"/>
</dbReference>
<protein>
    <recommendedName>
        <fullName evidence="2">RNase H type-1 domain-containing protein</fullName>
    </recommendedName>
</protein>
<dbReference type="GO" id="GO:0004523">
    <property type="term" value="F:RNA-DNA hybrid ribonuclease activity"/>
    <property type="evidence" value="ECO:0007669"/>
    <property type="project" value="InterPro"/>
</dbReference>
<evidence type="ECO:0000313" key="3">
    <source>
        <dbReference type="EMBL" id="WMV08359.1"/>
    </source>
</evidence>
<evidence type="ECO:0000313" key="4">
    <source>
        <dbReference type="Proteomes" id="UP001234989"/>
    </source>
</evidence>
<dbReference type="Proteomes" id="UP001234989">
    <property type="component" value="Chromosome 1"/>
</dbReference>
<dbReference type="InterPro" id="IPR044730">
    <property type="entry name" value="RNase_H-like_dom_plant"/>
</dbReference>
<proteinExistence type="predicted"/>
<dbReference type="InterPro" id="IPR027417">
    <property type="entry name" value="P-loop_NTPase"/>
</dbReference>
<accession>A0AAF0PUV0</accession>
<feature type="transmembrane region" description="Helical" evidence="1">
    <location>
        <begin position="384"/>
        <end position="409"/>
    </location>
</feature>
<dbReference type="Pfam" id="PF13456">
    <property type="entry name" value="RVT_3"/>
    <property type="match status" value="1"/>
</dbReference>
<dbReference type="InterPro" id="IPR053151">
    <property type="entry name" value="RNase_H-like"/>
</dbReference>
<dbReference type="SUPFAM" id="SSF52540">
    <property type="entry name" value="P-loop containing nucleoside triphosphate hydrolases"/>
    <property type="match status" value="1"/>
</dbReference>
<keyword evidence="4" id="KW-1185">Reference proteome</keyword>
<dbReference type="PANTHER" id="PTHR47723:SF19">
    <property type="entry name" value="POLYNUCLEOTIDYL TRANSFERASE, RIBONUCLEASE H-LIKE SUPERFAMILY PROTEIN"/>
    <property type="match status" value="1"/>
</dbReference>
<evidence type="ECO:0000259" key="2">
    <source>
        <dbReference type="Pfam" id="PF13456"/>
    </source>
</evidence>
<organism evidence="3 4">
    <name type="scientific">Solanum verrucosum</name>
    <dbReference type="NCBI Taxonomy" id="315347"/>
    <lineage>
        <taxon>Eukaryota</taxon>
        <taxon>Viridiplantae</taxon>
        <taxon>Streptophyta</taxon>
        <taxon>Embryophyta</taxon>
        <taxon>Tracheophyta</taxon>
        <taxon>Spermatophyta</taxon>
        <taxon>Magnoliopsida</taxon>
        <taxon>eudicotyledons</taxon>
        <taxon>Gunneridae</taxon>
        <taxon>Pentapetalae</taxon>
        <taxon>asterids</taxon>
        <taxon>lamiids</taxon>
        <taxon>Solanales</taxon>
        <taxon>Solanaceae</taxon>
        <taxon>Solanoideae</taxon>
        <taxon>Solaneae</taxon>
        <taxon>Solanum</taxon>
    </lineage>
</organism>
<keyword evidence="1" id="KW-0812">Transmembrane</keyword>
<evidence type="ECO:0000256" key="1">
    <source>
        <dbReference type="SAM" id="Phobius"/>
    </source>
</evidence>
<dbReference type="InterPro" id="IPR002156">
    <property type="entry name" value="RNaseH_domain"/>
</dbReference>
<dbReference type="EMBL" id="CP133612">
    <property type="protein sequence ID" value="WMV08359.1"/>
    <property type="molecule type" value="Genomic_DNA"/>
</dbReference>